<keyword evidence="3" id="KW-1185">Reference proteome</keyword>
<feature type="transmembrane region" description="Helical" evidence="1">
    <location>
        <begin position="79"/>
        <end position="96"/>
    </location>
</feature>
<evidence type="ECO:0000313" key="3">
    <source>
        <dbReference type="Proteomes" id="UP000068447"/>
    </source>
</evidence>
<feature type="transmembrane region" description="Helical" evidence="1">
    <location>
        <begin position="141"/>
        <end position="163"/>
    </location>
</feature>
<feature type="transmembrane region" description="Helical" evidence="1">
    <location>
        <begin position="108"/>
        <end position="129"/>
    </location>
</feature>
<protein>
    <recommendedName>
        <fullName evidence="4">DUF2306 domain-containing protein</fullName>
    </recommendedName>
</protein>
<keyword evidence="1" id="KW-1133">Transmembrane helix</keyword>
<feature type="transmembrane region" description="Helical" evidence="1">
    <location>
        <begin position="207"/>
        <end position="226"/>
    </location>
</feature>
<gene>
    <name evidence="2" type="ORF">AT746_14360</name>
</gene>
<dbReference type="Proteomes" id="UP000068447">
    <property type="component" value="Chromosome"/>
</dbReference>
<name>A0A0U2ZLY0_9ALTE</name>
<evidence type="ECO:0000313" key="2">
    <source>
        <dbReference type="EMBL" id="ALS99324.1"/>
    </source>
</evidence>
<reference evidence="2 3" key="1">
    <citation type="submission" date="2015-12" db="EMBL/GenBank/DDBJ databases">
        <title>Complete genome of Lacimicrobium alkaliphilum KCTC 32984.</title>
        <authorList>
            <person name="Kim S.-G."/>
            <person name="Lee Y.-J."/>
        </authorList>
    </citation>
    <scope>NUCLEOTIDE SEQUENCE [LARGE SCALE GENOMIC DNA]</scope>
    <source>
        <strain evidence="2 3">YelD216</strain>
    </source>
</reference>
<keyword evidence="1" id="KW-0472">Membrane</keyword>
<dbReference type="KEGG" id="lal:AT746_14360"/>
<feature type="transmembrane region" description="Helical" evidence="1">
    <location>
        <begin position="20"/>
        <end position="42"/>
    </location>
</feature>
<dbReference type="STRING" id="1526571.AT746_14360"/>
<feature type="transmembrane region" description="Helical" evidence="1">
    <location>
        <begin position="54"/>
        <end position="73"/>
    </location>
</feature>
<feature type="transmembrane region" description="Helical" evidence="1">
    <location>
        <begin position="184"/>
        <end position="201"/>
    </location>
</feature>
<organism evidence="2 3">
    <name type="scientific">Lacimicrobium alkaliphilum</name>
    <dbReference type="NCBI Taxonomy" id="1526571"/>
    <lineage>
        <taxon>Bacteria</taxon>
        <taxon>Pseudomonadati</taxon>
        <taxon>Pseudomonadota</taxon>
        <taxon>Gammaproteobacteria</taxon>
        <taxon>Alteromonadales</taxon>
        <taxon>Alteromonadaceae</taxon>
        <taxon>Lacimicrobium</taxon>
    </lineage>
</organism>
<keyword evidence="1" id="KW-0812">Transmembrane</keyword>
<evidence type="ECO:0008006" key="4">
    <source>
        <dbReference type="Google" id="ProtNLM"/>
    </source>
</evidence>
<proteinExistence type="predicted"/>
<accession>A0A0U2ZLY0</accession>
<sequence>MQITPAPQHKSKEASIMSLIMWVHVIFGTLAVLAGFMALVAPKGQAWHIRAGKLYVLTMLIMAAAGGLAALLLPQAINVFAAGLTAYLVMTAWHAANKKQLGRDPFEIISCVFILTIASICLGIGVEAMNSAEGAYHGYTYDAYFIIGGIAAFAALMDISLLIRGNVAGKQRIARHIWRMSVSYFIAVGSLFEGPGAQAFPDFLRESGVLGIPAPLVILFMLYWLIRTLMPRPGFKFSH</sequence>
<dbReference type="EMBL" id="CP013650">
    <property type="protein sequence ID" value="ALS99324.1"/>
    <property type="molecule type" value="Genomic_DNA"/>
</dbReference>
<dbReference type="AlphaFoldDB" id="A0A0U2ZLY0"/>
<evidence type="ECO:0000256" key="1">
    <source>
        <dbReference type="SAM" id="Phobius"/>
    </source>
</evidence>